<dbReference type="InterPro" id="IPR041489">
    <property type="entry name" value="PDZ_6"/>
</dbReference>
<dbReference type="InterPro" id="IPR045375">
    <property type="entry name" value="Put_radical_SAM-like_N"/>
</dbReference>
<name>E1IH54_9CHLR</name>
<feature type="domain" description="Putative radical SAM N-terminal" evidence="3">
    <location>
        <begin position="78"/>
        <end position="228"/>
    </location>
</feature>
<dbReference type="Proteomes" id="UP000054010">
    <property type="component" value="Unassembled WGS sequence"/>
</dbReference>
<evidence type="ECO:0008006" key="6">
    <source>
        <dbReference type="Google" id="ProtNLM"/>
    </source>
</evidence>
<dbReference type="Gene3D" id="3.20.20.70">
    <property type="entry name" value="Aldolase class I"/>
    <property type="match status" value="1"/>
</dbReference>
<dbReference type="HOGENOM" id="CLU_037396_0_0_0"/>
<organism evidence="4 5">
    <name type="scientific">Oscillochloris trichoides DG-6</name>
    <dbReference type="NCBI Taxonomy" id="765420"/>
    <lineage>
        <taxon>Bacteria</taxon>
        <taxon>Bacillati</taxon>
        <taxon>Chloroflexota</taxon>
        <taxon>Chloroflexia</taxon>
        <taxon>Chloroflexales</taxon>
        <taxon>Chloroflexineae</taxon>
        <taxon>Oscillochloridaceae</taxon>
        <taxon>Oscillochloris</taxon>
    </lineage>
</organism>
<dbReference type="Pfam" id="PF19238">
    <property type="entry name" value="Radical_SAM_2"/>
    <property type="match status" value="1"/>
</dbReference>
<comment type="caution">
    <text evidence="4">The sequence shown here is derived from an EMBL/GenBank/DDBJ whole genome shotgun (WGS) entry which is preliminary data.</text>
</comment>
<feature type="domain" description="DUF512" evidence="1">
    <location>
        <begin position="292"/>
        <end position="481"/>
    </location>
</feature>
<evidence type="ECO:0000313" key="5">
    <source>
        <dbReference type="Proteomes" id="UP000054010"/>
    </source>
</evidence>
<dbReference type="InterPro" id="IPR013785">
    <property type="entry name" value="Aldolase_TIM"/>
</dbReference>
<dbReference type="Gene3D" id="2.30.42.10">
    <property type="match status" value="1"/>
</dbReference>
<dbReference type="SUPFAM" id="SSF102114">
    <property type="entry name" value="Radical SAM enzymes"/>
    <property type="match status" value="1"/>
</dbReference>
<dbReference type="InterPro" id="IPR007549">
    <property type="entry name" value="DUF512"/>
</dbReference>
<dbReference type="SUPFAM" id="SSF50156">
    <property type="entry name" value="PDZ domain-like"/>
    <property type="match status" value="1"/>
</dbReference>
<sequence>MNHQSNIKHSTSAGGRISAIHPASIAAELGLQPGDLIMAIADHYLRDVIDYRFLIAEEQIDVLVRHANGEEIVYEIEKDPDEDLGVDFEEPLFDRLRTCSNKCPFCFLTQMPRGFRKSLYLKDDDYRLSFIYSNFVTFTNLTEADWERIASQHLSPLHISVHATDPAWRAVMLGKRDLPDVREQIRRLGQMGVSVHTQIVACPGVNDGVVLAQSINDLIALAPTVQSIAVVPVGLTKYRFEGNKPRTIRAAIEVHEAPEWHDPHAEALPLWDSAPLHDPSLGFCSRLAAASEVPLRCYTPAEAAAVIDLIQSYSATCRRDFDMTLVYPSDEFYILAGREIPPADFYDDMPQYSNGVGMVRDFLDTWAKAKRRLPASITTPTRLALVCGTLVGPLLQQVATRLNRIAGLEVLVLPVVNEFFGPTVTVSGLLAAQDVIAALQSSGAQRAILPRVMFDYQGNRTIDDQTPQQISEAAAMPVALANDPTELVRYVRALAQR</sequence>
<dbReference type="InterPro" id="IPR058240">
    <property type="entry name" value="rSAM_sf"/>
</dbReference>
<dbReference type="EMBL" id="ADVR01000112">
    <property type="protein sequence ID" value="EFO79529.1"/>
    <property type="molecule type" value="Genomic_DNA"/>
</dbReference>
<dbReference type="eggNOG" id="COG1625">
    <property type="taxonomic scope" value="Bacteria"/>
</dbReference>
<reference evidence="4 5" key="1">
    <citation type="journal article" date="2011" name="J. Bacteriol.">
        <title>Draft genome sequence of the anoxygenic filamentous phototrophic bacterium Oscillochloris trichoides subsp. DG-6.</title>
        <authorList>
            <person name="Kuznetsov B.B."/>
            <person name="Ivanovsky R.N."/>
            <person name="Keppen O.I."/>
            <person name="Sukhacheva M.V."/>
            <person name="Bumazhkin B.K."/>
            <person name="Patutina E.O."/>
            <person name="Beletsky A.V."/>
            <person name="Mardanov A.V."/>
            <person name="Baslerov R.V."/>
            <person name="Panteleeva A.N."/>
            <person name="Kolganova T.V."/>
            <person name="Ravin N.V."/>
            <person name="Skryabin K.G."/>
        </authorList>
    </citation>
    <scope>NUCLEOTIDE SEQUENCE [LARGE SCALE GENOMIC DNA]</scope>
    <source>
        <strain evidence="4 5">DG-6</strain>
    </source>
</reference>
<evidence type="ECO:0000259" key="1">
    <source>
        <dbReference type="Pfam" id="PF04459"/>
    </source>
</evidence>
<protein>
    <recommendedName>
        <fullName evidence="6">PDZ domain-containing protein</fullName>
    </recommendedName>
</protein>
<feature type="domain" description="PDZ" evidence="2">
    <location>
        <begin position="17"/>
        <end position="65"/>
    </location>
</feature>
<dbReference type="InterPro" id="IPR036034">
    <property type="entry name" value="PDZ_sf"/>
</dbReference>
<proteinExistence type="predicted"/>
<keyword evidence="5" id="KW-1185">Reference proteome</keyword>
<evidence type="ECO:0000259" key="2">
    <source>
        <dbReference type="Pfam" id="PF17820"/>
    </source>
</evidence>
<dbReference type="STRING" id="765420.OSCT_2655"/>
<dbReference type="Pfam" id="PF17820">
    <property type="entry name" value="PDZ_6"/>
    <property type="match status" value="1"/>
</dbReference>
<dbReference type="AlphaFoldDB" id="E1IH54"/>
<gene>
    <name evidence="4" type="ORF">OSCT_2655</name>
</gene>
<dbReference type="OrthoDB" id="9774724at2"/>
<evidence type="ECO:0000313" key="4">
    <source>
        <dbReference type="EMBL" id="EFO79529.1"/>
    </source>
</evidence>
<dbReference type="Pfam" id="PF04459">
    <property type="entry name" value="DUF512"/>
    <property type="match status" value="1"/>
</dbReference>
<evidence type="ECO:0000259" key="3">
    <source>
        <dbReference type="Pfam" id="PF19238"/>
    </source>
</evidence>
<accession>E1IH54</accession>